<evidence type="ECO:0008006" key="3">
    <source>
        <dbReference type="Google" id="ProtNLM"/>
    </source>
</evidence>
<keyword evidence="1" id="KW-0732">Signal</keyword>
<accession>A0A0A9DT76</accession>
<evidence type="ECO:0000256" key="1">
    <source>
        <dbReference type="SAM" id="SignalP"/>
    </source>
</evidence>
<feature type="chain" id="PRO_5002064016" description="Secreted protein" evidence="1">
    <location>
        <begin position="24"/>
        <end position="118"/>
    </location>
</feature>
<organism evidence="2">
    <name type="scientific">Arundo donax</name>
    <name type="common">Giant reed</name>
    <name type="synonym">Donax arundinaceus</name>
    <dbReference type="NCBI Taxonomy" id="35708"/>
    <lineage>
        <taxon>Eukaryota</taxon>
        <taxon>Viridiplantae</taxon>
        <taxon>Streptophyta</taxon>
        <taxon>Embryophyta</taxon>
        <taxon>Tracheophyta</taxon>
        <taxon>Spermatophyta</taxon>
        <taxon>Magnoliopsida</taxon>
        <taxon>Liliopsida</taxon>
        <taxon>Poales</taxon>
        <taxon>Poaceae</taxon>
        <taxon>PACMAD clade</taxon>
        <taxon>Arundinoideae</taxon>
        <taxon>Arundineae</taxon>
        <taxon>Arundo</taxon>
    </lineage>
</organism>
<evidence type="ECO:0000313" key="2">
    <source>
        <dbReference type="EMBL" id="JAD86967.1"/>
    </source>
</evidence>
<reference evidence="2" key="2">
    <citation type="journal article" date="2015" name="Data Brief">
        <title>Shoot transcriptome of the giant reed, Arundo donax.</title>
        <authorList>
            <person name="Barrero R.A."/>
            <person name="Guerrero F.D."/>
            <person name="Moolhuijzen P."/>
            <person name="Goolsby J.A."/>
            <person name="Tidwell J."/>
            <person name="Bellgard S.E."/>
            <person name="Bellgard M.I."/>
        </authorList>
    </citation>
    <scope>NUCLEOTIDE SEQUENCE</scope>
    <source>
        <tissue evidence="2">Shoot tissue taken approximately 20 cm above the soil surface</tissue>
    </source>
</reference>
<protein>
    <recommendedName>
        <fullName evidence="3">Secreted protein</fullName>
    </recommendedName>
</protein>
<dbReference type="EMBL" id="GBRH01210928">
    <property type="protein sequence ID" value="JAD86967.1"/>
    <property type="molecule type" value="Transcribed_RNA"/>
</dbReference>
<name>A0A0A9DT76_ARUDO</name>
<reference evidence="2" key="1">
    <citation type="submission" date="2014-09" db="EMBL/GenBank/DDBJ databases">
        <authorList>
            <person name="Magalhaes I.L.F."/>
            <person name="Oliveira U."/>
            <person name="Santos F.R."/>
            <person name="Vidigal T.H.D.A."/>
            <person name="Brescovit A.D."/>
            <person name="Santos A.J."/>
        </authorList>
    </citation>
    <scope>NUCLEOTIDE SEQUENCE</scope>
    <source>
        <tissue evidence="2">Shoot tissue taken approximately 20 cm above the soil surface</tissue>
    </source>
</reference>
<feature type="signal peptide" evidence="1">
    <location>
        <begin position="1"/>
        <end position="23"/>
    </location>
</feature>
<dbReference type="AlphaFoldDB" id="A0A0A9DT76"/>
<sequence length="118" mass="12635">MRWWHPHPRRASPLLLDLASALAMSPSSKELGSQRGTASIRAARHCRASSIWMSIMCLHCRSMSTTTSSSMATATLPLASPSLSYLVMHLIGSATAIVERLVIAAVNSVAAHVLQCHG</sequence>
<proteinExistence type="predicted"/>